<sequence>MTQKTNSRGAIVAGGLSLVVAALCMEAAIAAPVTGKETVTLSHVFATLQTGQEDKKPEDIAACRKQVAAASSKYLGMVVTTKYSIDAQSLIMSASSSLPSPVATQPLMLTVPLSPLGLSGEYAFGAFRPSALPNTYVLFSIGLNFKGPTSSVLVLNSDKPYNCLVTSNPAPFNGTLGTQLGKDQGR</sequence>
<evidence type="ECO:0000313" key="3">
    <source>
        <dbReference type="Proteomes" id="UP000092503"/>
    </source>
</evidence>
<proteinExistence type="predicted"/>
<dbReference type="EMBL" id="FLTX01000063">
    <property type="protein sequence ID" value="SBV52774.1"/>
    <property type="molecule type" value="Genomic_DNA"/>
</dbReference>
<reference evidence="2 3" key="1">
    <citation type="submission" date="2016-06" db="EMBL/GenBank/DDBJ databases">
        <authorList>
            <person name="Kjaerup R.B."/>
            <person name="Dalgaard T.S."/>
            <person name="Juul-Madsen H.R."/>
        </authorList>
    </citation>
    <scope>NUCLEOTIDE SEQUENCE [LARGE SCALE GENOMIC DNA]</scope>
    <source>
        <strain evidence="2">LMG947</strain>
    </source>
</reference>
<evidence type="ECO:0000313" key="2">
    <source>
        <dbReference type="EMBL" id="SBV52774.1"/>
    </source>
</evidence>
<protein>
    <submittedName>
        <fullName evidence="2">Membrane protein, partial</fullName>
    </submittedName>
</protein>
<accession>A0A1C3NR19</accession>
<dbReference type="AlphaFoldDB" id="A0A1C3NR19"/>
<name>A0A1C3NR19_9XANT</name>
<gene>
    <name evidence="2" type="ORF">XBLMG947_3572</name>
</gene>
<feature type="chain" id="PRO_5008679414" evidence="1">
    <location>
        <begin position="31"/>
        <end position="186"/>
    </location>
</feature>
<keyword evidence="1" id="KW-0732">Signal</keyword>
<dbReference type="Proteomes" id="UP000092503">
    <property type="component" value="Unassembled WGS sequence"/>
</dbReference>
<feature type="signal peptide" evidence="1">
    <location>
        <begin position="1"/>
        <end position="30"/>
    </location>
</feature>
<evidence type="ECO:0000256" key="1">
    <source>
        <dbReference type="SAM" id="SignalP"/>
    </source>
</evidence>
<organism evidence="2 3">
    <name type="scientific">Xanthomonas bromi</name>
    <dbReference type="NCBI Taxonomy" id="56449"/>
    <lineage>
        <taxon>Bacteria</taxon>
        <taxon>Pseudomonadati</taxon>
        <taxon>Pseudomonadota</taxon>
        <taxon>Gammaproteobacteria</taxon>
        <taxon>Lysobacterales</taxon>
        <taxon>Lysobacteraceae</taxon>
        <taxon>Xanthomonas</taxon>
    </lineage>
</organism>
<dbReference type="RefSeq" id="WP_245228251.1">
    <property type="nucleotide sequence ID" value="NZ_FLTX01000063.1"/>
</dbReference>